<evidence type="ECO:0000313" key="7">
    <source>
        <dbReference type="Proteomes" id="UP000006860"/>
    </source>
</evidence>
<dbReference type="Pfam" id="PF00107">
    <property type="entry name" value="ADH_zinc_N"/>
    <property type="match status" value="1"/>
</dbReference>
<dbReference type="STRING" id="756272.Plabr_0339"/>
<protein>
    <submittedName>
        <fullName evidence="6">Alcohol dehydrogenase zinc-binding domain protein</fullName>
    </submittedName>
</protein>
<dbReference type="InterPro" id="IPR050129">
    <property type="entry name" value="Zn_alcohol_dh"/>
</dbReference>
<dbReference type="SMART" id="SM00829">
    <property type="entry name" value="PKS_ER"/>
    <property type="match status" value="1"/>
</dbReference>
<evidence type="ECO:0000259" key="5">
    <source>
        <dbReference type="SMART" id="SM00829"/>
    </source>
</evidence>
<dbReference type="KEGG" id="pbs:Plabr_0339"/>
<reference evidence="7" key="1">
    <citation type="submission" date="2011-02" db="EMBL/GenBank/DDBJ databases">
        <title>The complete genome of Planctomyces brasiliensis DSM 5305.</title>
        <authorList>
            <person name="Lucas S."/>
            <person name="Copeland A."/>
            <person name="Lapidus A."/>
            <person name="Bruce D."/>
            <person name="Goodwin L."/>
            <person name="Pitluck S."/>
            <person name="Kyrpides N."/>
            <person name="Mavromatis K."/>
            <person name="Pagani I."/>
            <person name="Ivanova N."/>
            <person name="Ovchinnikova G."/>
            <person name="Lu M."/>
            <person name="Detter J.C."/>
            <person name="Han C."/>
            <person name="Land M."/>
            <person name="Hauser L."/>
            <person name="Markowitz V."/>
            <person name="Cheng J.-F."/>
            <person name="Hugenholtz P."/>
            <person name="Woyke T."/>
            <person name="Wu D."/>
            <person name="Tindall B."/>
            <person name="Pomrenke H.G."/>
            <person name="Brambilla E."/>
            <person name="Klenk H.-P."/>
            <person name="Eisen J.A."/>
        </authorList>
    </citation>
    <scope>NUCLEOTIDE SEQUENCE [LARGE SCALE GENOMIC DNA]</scope>
    <source>
        <strain evidence="7">ATCC 49424 / DSM 5305 / JCM 21570 / NBRC 103401 / IFAM 1448</strain>
    </source>
</reference>
<dbReference type="OrthoDB" id="239596at2"/>
<proteinExistence type="inferred from homology"/>
<dbReference type="PANTHER" id="PTHR43401:SF5">
    <property type="entry name" value="ALCOHOL DEHYDROGENASE-RELATED"/>
    <property type="match status" value="1"/>
</dbReference>
<dbReference type="InterPro" id="IPR036291">
    <property type="entry name" value="NAD(P)-bd_dom_sf"/>
</dbReference>
<evidence type="ECO:0000313" key="6">
    <source>
        <dbReference type="EMBL" id="ADY57968.1"/>
    </source>
</evidence>
<dbReference type="InterPro" id="IPR013149">
    <property type="entry name" value="ADH-like_C"/>
</dbReference>
<dbReference type="CDD" id="cd08260">
    <property type="entry name" value="Zn_ADH6"/>
    <property type="match status" value="1"/>
</dbReference>
<evidence type="ECO:0000256" key="2">
    <source>
        <dbReference type="ARBA" id="ARBA00022833"/>
    </source>
</evidence>
<dbReference type="Pfam" id="PF08240">
    <property type="entry name" value="ADH_N"/>
    <property type="match status" value="1"/>
</dbReference>
<dbReference type="GO" id="GO:0008270">
    <property type="term" value="F:zinc ion binding"/>
    <property type="evidence" value="ECO:0007669"/>
    <property type="project" value="InterPro"/>
</dbReference>
<dbReference type="PROSITE" id="PS00059">
    <property type="entry name" value="ADH_ZINC"/>
    <property type="match status" value="1"/>
</dbReference>
<dbReference type="InterPro" id="IPR011032">
    <property type="entry name" value="GroES-like_sf"/>
</dbReference>
<gene>
    <name evidence="6" type="ordered locus">Plabr_0339</name>
</gene>
<dbReference type="Proteomes" id="UP000006860">
    <property type="component" value="Chromosome"/>
</dbReference>
<keyword evidence="1 4" id="KW-0479">Metal-binding</keyword>
<evidence type="ECO:0000256" key="4">
    <source>
        <dbReference type="RuleBase" id="RU361277"/>
    </source>
</evidence>
<dbReference type="InterPro" id="IPR020843">
    <property type="entry name" value="ER"/>
</dbReference>
<dbReference type="SUPFAM" id="SSF51735">
    <property type="entry name" value="NAD(P)-binding Rossmann-fold domains"/>
    <property type="match status" value="1"/>
</dbReference>
<dbReference type="InterPro" id="IPR013154">
    <property type="entry name" value="ADH-like_N"/>
</dbReference>
<dbReference type="Gene3D" id="3.90.180.10">
    <property type="entry name" value="Medium-chain alcohol dehydrogenases, catalytic domain"/>
    <property type="match status" value="1"/>
</dbReference>
<comment type="similarity">
    <text evidence="4">Belongs to the zinc-containing alcohol dehydrogenase family.</text>
</comment>
<name>F0SQJ3_RUBBR</name>
<keyword evidence="3" id="KW-0560">Oxidoreductase</keyword>
<dbReference type="HOGENOM" id="CLU_026673_11_2_0"/>
<evidence type="ECO:0000256" key="3">
    <source>
        <dbReference type="ARBA" id="ARBA00023002"/>
    </source>
</evidence>
<accession>F0SQJ3</accession>
<comment type="cofactor">
    <cofactor evidence="4">
        <name>Zn(2+)</name>
        <dbReference type="ChEBI" id="CHEBI:29105"/>
    </cofactor>
</comment>
<dbReference type="PANTHER" id="PTHR43401">
    <property type="entry name" value="L-THREONINE 3-DEHYDROGENASE"/>
    <property type="match status" value="1"/>
</dbReference>
<evidence type="ECO:0000256" key="1">
    <source>
        <dbReference type="ARBA" id="ARBA00022723"/>
    </source>
</evidence>
<keyword evidence="2 4" id="KW-0862">Zinc</keyword>
<dbReference type="GO" id="GO:0016616">
    <property type="term" value="F:oxidoreductase activity, acting on the CH-OH group of donors, NAD or NADP as acceptor"/>
    <property type="evidence" value="ECO:0007669"/>
    <property type="project" value="UniProtKB-ARBA"/>
</dbReference>
<keyword evidence="7" id="KW-1185">Reference proteome</keyword>
<dbReference type="InterPro" id="IPR002328">
    <property type="entry name" value="ADH_Zn_CS"/>
</dbReference>
<feature type="domain" description="Enoyl reductase (ER)" evidence="5">
    <location>
        <begin position="7"/>
        <end position="343"/>
    </location>
</feature>
<dbReference type="AlphaFoldDB" id="F0SQJ3"/>
<dbReference type="RefSeq" id="WP_013626712.1">
    <property type="nucleotide sequence ID" value="NC_015174.1"/>
</dbReference>
<sequence>MKAVVFREFAQPPVVETVDDPTPTPQGVVLRVEATGVCRSDWHGWMGHDPDVQLPHVPGHELAGTIEAVGSQVSRWQGGERVTLPFVCGCGHCPECAAGQQQVCNFQFQPGFTGWGSFAEYVAIDYADGNLVAVPEEISSVTAASLGCRFATAFRAVVDQGKVTGGNWVAVHGCGGVGLSAVMIASALGANVIAIDINRDKLNFAESIGAAITLDATTCDDVPGEIQRLTHGGAHVSLDALGSPITCFNSVACLRKRGKHIQVGLMLADHKHPAVPMDRVIGWELEILGSHGMQAHRYPAMLAMIKAGQLHPEKLIGKTISLADAPAALVNMASFQDLGVTVVDRFE</sequence>
<dbReference type="EMBL" id="CP002546">
    <property type="protein sequence ID" value="ADY57968.1"/>
    <property type="molecule type" value="Genomic_DNA"/>
</dbReference>
<dbReference type="eggNOG" id="COG1064">
    <property type="taxonomic scope" value="Bacteria"/>
</dbReference>
<organism evidence="6 7">
    <name type="scientific">Rubinisphaera brasiliensis (strain ATCC 49424 / DSM 5305 / JCM 21570 / IAM 15109 / NBRC 103401 / IFAM 1448)</name>
    <name type="common">Planctomyces brasiliensis</name>
    <dbReference type="NCBI Taxonomy" id="756272"/>
    <lineage>
        <taxon>Bacteria</taxon>
        <taxon>Pseudomonadati</taxon>
        <taxon>Planctomycetota</taxon>
        <taxon>Planctomycetia</taxon>
        <taxon>Planctomycetales</taxon>
        <taxon>Planctomycetaceae</taxon>
        <taxon>Rubinisphaera</taxon>
    </lineage>
</organism>
<dbReference type="SUPFAM" id="SSF50129">
    <property type="entry name" value="GroES-like"/>
    <property type="match status" value="1"/>
</dbReference>